<proteinExistence type="predicted"/>
<evidence type="ECO:0000313" key="3">
    <source>
        <dbReference type="Proteomes" id="UP001178461"/>
    </source>
</evidence>
<sequence>MTAASLTLSPLHFRLEFSRVPDSTQIHETYSQLTGARLRPRTKPNQIKGAPPNATKASSCDRGALL</sequence>
<reference evidence="2" key="1">
    <citation type="submission" date="2022-12" db="EMBL/GenBank/DDBJ databases">
        <authorList>
            <person name="Alioto T."/>
            <person name="Alioto T."/>
            <person name="Gomez Garrido J."/>
        </authorList>
    </citation>
    <scope>NUCLEOTIDE SEQUENCE</scope>
</reference>
<dbReference type="Proteomes" id="UP001178461">
    <property type="component" value="Chromosome 5"/>
</dbReference>
<accession>A0AA35KD25</accession>
<organism evidence="2 3">
    <name type="scientific">Podarcis lilfordi</name>
    <name type="common">Lilford's wall lizard</name>
    <dbReference type="NCBI Taxonomy" id="74358"/>
    <lineage>
        <taxon>Eukaryota</taxon>
        <taxon>Metazoa</taxon>
        <taxon>Chordata</taxon>
        <taxon>Craniata</taxon>
        <taxon>Vertebrata</taxon>
        <taxon>Euteleostomi</taxon>
        <taxon>Lepidosauria</taxon>
        <taxon>Squamata</taxon>
        <taxon>Bifurcata</taxon>
        <taxon>Unidentata</taxon>
        <taxon>Episquamata</taxon>
        <taxon>Laterata</taxon>
        <taxon>Lacertibaenia</taxon>
        <taxon>Lacertidae</taxon>
        <taxon>Podarcis</taxon>
    </lineage>
</organism>
<dbReference type="EMBL" id="OX395130">
    <property type="protein sequence ID" value="CAI5774988.1"/>
    <property type="molecule type" value="Genomic_DNA"/>
</dbReference>
<dbReference type="AlphaFoldDB" id="A0AA35KD25"/>
<protein>
    <submittedName>
        <fullName evidence="2">Uncharacterized protein</fullName>
    </submittedName>
</protein>
<evidence type="ECO:0000256" key="1">
    <source>
        <dbReference type="SAM" id="MobiDB-lite"/>
    </source>
</evidence>
<keyword evidence="3" id="KW-1185">Reference proteome</keyword>
<evidence type="ECO:0000313" key="2">
    <source>
        <dbReference type="EMBL" id="CAI5774988.1"/>
    </source>
</evidence>
<feature type="region of interest" description="Disordered" evidence="1">
    <location>
        <begin position="29"/>
        <end position="66"/>
    </location>
</feature>
<gene>
    <name evidence="2" type="ORF">PODLI_1B015366</name>
</gene>
<name>A0AA35KD25_9SAUR</name>